<keyword evidence="1" id="KW-0812">Transmembrane</keyword>
<accession>A0A8H6VV72</accession>
<dbReference type="GeneID" id="59351750"/>
<comment type="caution">
    <text evidence="3">The sequence shown here is derived from an EMBL/GenBank/DDBJ whole genome shotgun (WGS) entry which is preliminary data.</text>
</comment>
<dbReference type="InterPro" id="IPR001810">
    <property type="entry name" value="F-box_dom"/>
</dbReference>
<dbReference type="RefSeq" id="XP_037214440.1">
    <property type="nucleotide sequence ID" value="XM_037369234.1"/>
</dbReference>
<proteinExistence type="predicted"/>
<evidence type="ECO:0000259" key="2">
    <source>
        <dbReference type="PROSITE" id="PS50181"/>
    </source>
</evidence>
<keyword evidence="4" id="KW-1185">Reference proteome</keyword>
<dbReference type="Proteomes" id="UP000636479">
    <property type="component" value="Unassembled WGS sequence"/>
</dbReference>
<gene>
    <name evidence="3" type="ORF">MIND_01276100</name>
</gene>
<evidence type="ECO:0000256" key="1">
    <source>
        <dbReference type="SAM" id="Phobius"/>
    </source>
</evidence>
<feature type="domain" description="F-box" evidence="2">
    <location>
        <begin position="11"/>
        <end position="58"/>
    </location>
</feature>
<evidence type="ECO:0000313" key="3">
    <source>
        <dbReference type="EMBL" id="KAF7291318.1"/>
    </source>
</evidence>
<dbReference type="EMBL" id="JACAZF010000013">
    <property type="protein sequence ID" value="KAF7291318.1"/>
    <property type="molecule type" value="Genomic_DNA"/>
</dbReference>
<protein>
    <submittedName>
        <fullName evidence="3">F-box domain-containing protein</fullName>
    </submittedName>
</protein>
<name>A0A8H6VV72_9AGAR</name>
<dbReference type="AlphaFoldDB" id="A0A8H6VV72"/>
<dbReference type="PROSITE" id="PS50181">
    <property type="entry name" value="FBOX"/>
    <property type="match status" value="1"/>
</dbReference>
<keyword evidence="1" id="KW-1133">Transmembrane helix</keyword>
<keyword evidence="1" id="KW-0472">Membrane</keyword>
<sequence>MASSDLNRQCHSQLLKLPTELISLIVSWLPQSALATLCLVSILLADIATEYLYKWPMITSEGSLRIFFNTLKKRPQLRTCVQDLALDFIEESGTRSHERQRRLRGYGKALLKLSNLRQLHSKFGPLPRDIPLKAYQDIAKFLAARQAVFTLPSDLTSGPLVPNLRFFYGPFNLATLLLPQAKTEHAIIHLPIEPRDAGNVQRWQVFAFLRSLAQGSAALGVLKIRGEWNIIEPLEIAQSAPYVKELTIDHFGMEPEDRKVFRTALINAVPAFENLIAVHVEYDPYFALEANVLATKPMGLSEEERRRIKETCPKFEDIIFYCEA</sequence>
<feature type="transmembrane region" description="Helical" evidence="1">
    <location>
        <begin position="21"/>
        <end position="45"/>
    </location>
</feature>
<organism evidence="3 4">
    <name type="scientific">Mycena indigotica</name>
    <dbReference type="NCBI Taxonomy" id="2126181"/>
    <lineage>
        <taxon>Eukaryota</taxon>
        <taxon>Fungi</taxon>
        <taxon>Dikarya</taxon>
        <taxon>Basidiomycota</taxon>
        <taxon>Agaricomycotina</taxon>
        <taxon>Agaricomycetes</taxon>
        <taxon>Agaricomycetidae</taxon>
        <taxon>Agaricales</taxon>
        <taxon>Marasmiineae</taxon>
        <taxon>Mycenaceae</taxon>
        <taxon>Mycena</taxon>
    </lineage>
</organism>
<reference evidence="3" key="1">
    <citation type="submission" date="2020-05" db="EMBL/GenBank/DDBJ databases">
        <title>Mycena genomes resolve the evolution of fungal bioluminescence.</title>
        <authorList>
            <person name="Tsai I.J."/>
        </authorList>
    </citation>
    <scope>NUCLEOTIDE SEQUENCE</scope>
    <source>
        <strain evidence="3">171206Taipei</strain>
    </source>
</reference>
<evidence type="ECO:0000313" key="4">
    <source>
        <dbReference type="Proteomes" id="UP000636479"/>
    </source>
</evidence>